<evidence type="ECO:0000259" key="4">
    <source>
        <dbReference type="PROSITE" id="PS51898"/>
    </source>
</evidence>
<evidence type="ECO:0000256" key="2">
    <source>
        <dbReference type="ARBA" id="ARBA00023172"/>
    </source>
</evidence>
<keyword evidence="1" id="KW-0238">DNA-binding</keyword>
<dbReference type="EMBL" id="JAJITC010000017">
    <property type="protein sequence ID" value="MCC8405149.1"/>
    <property type="molecule type" value="Genomic_DNA"/>
</dbReference>
<gene>
    <name evidence="5" type="ORF">LJ655_25280</name>
</gene>
<sequence length="570" mass="63001">MTTLPPGLEPHPKSGIYQLRIGIPKHLQHLFPRTSGGKLATDAYRASLKTRNRAEAITIAHRLIAEHRVRFQALEDSTRPAPFVPLSEELEAYIAQAVQNLVLTLDEQTRVTPILVGAYRGHLPNTDQVAWEQTRDFLTQEQAAAVQRFDQEQVQAWKAALARGDFSATREYVDFVCDPLSIRVEWDSTEGRLALQRITRTLVRAMDAVAQRSQGEPVDTPPAPVIPKELTPDDEPSKKTRDAPKTLRDMVPSWQQWNGYAETDNPAKRTGKALALFEEACGTVPLSNLTRATGAAFVKFLLDSKARGFGAKTAHNHYTSVNALVNTAVKDGILDRNQFAVSFDKTKGAKKREGWTDNELEILFGALLFSDQMEQVRHWDNVTPEDGRAALLLLLHTGARIGEIAQLRCEDFQTRHGIKTIRITAEAGTVKTDESERIVALASHLLADPWFSAWHERTAGGTGNAFPSLSGRASAPGDTLGKWFLELRRSLGLPTGRLHGSHKFRHWIRGALADKGIGTETSDSITGHAAQGSSGRVDYTKAASPKTMREALDSIEWPKITVTPRPYVIG</sequence>
<evidence type="ECO:0000313" key="6">
    <source>
        <dbReference type="Proteomes" id="UP001430614"/>
    </source>
</evidence>
<dbReference type="InterPro" id="IPR046668">
    <property type="entry name" value="DUF6538"/>
</dbReference>
<protein>
    <submittedName>
        <fullName evidence="5">Site-specific integrase</fullName>
    </submittedName>
</protein>
<evidence type="ECO:0000256" key="3">
    <source>
        <dbReference type="SAM" id="MobiDB-lite"/>
    </source>
</evidence>
<evidence type="ECO:0000256" key="1">
    <source>
        <dbReference type="ARBA" id="ARBA00023125"/>
    </source>
</evidence>
<name>A0ABS8KL68_9BURK</name>
<keyword evidence="6" id="KW-1185">Reference proteome</keyword>
<reference evidence="5 6" key="1">
    <citation type="submission" date="2021-11" db="EMBL/GenBank/DDBJ databases">
        <authorList>
            <person name="Oh E.-T."/>
            <person name="Kim S.-B."/>
        </authorList>
    </citation>
    <scope>NUCLEOTIDE SEQUENCE [LARGE SCALE GENOMIC DNA]</scope>
    <source>
        <strain evidence="5 6">MMS20-SJTN17</strain>
    </source>
</reference>
<keyword evidence="2" id="KW-0233">DNA recombination</keyword>
<dbReference type="RefSeq" id="WP_230563930.1">
    <property type="nucleotide sequence ID" value="NZ_JAJITC010000017.1"/>
</dbReference>
<dbReference type="PROSITE" id="PS51898">
    <property type="entry name" value="TYR_RECOMBINASE"/>
    <property type="match status" value="1"/>
</dbReference>
<feature type="domain" description="Tyr recombinase" evidence="4">
    <location>
        <begin position="350"/>
        <end position="553"/>
    </location>
</feature>
<accession>A0ABS8KL68</accession>
<evidence type="ECO:0000313" key="5">
    <source>
        <dbReference type="EMBL" id="MCC8405149.1"/>
    </source>
</evidence>
<dbReference type="InterPro" id="IPR002104">
    <property type="entry name" value="Integrase_catalytic"/>
</dbReference>
<dbReference type="InterPro" id="IPR025269">
    <property type="entry name" value="SAM-like_dom"/>
</dbReference>
<dbReference type="Pfam" id="PF00589">
    <property type="entry name" value="Phage_integrase"/>
    <property type="match status" value="1"/>
</dbReference>
<dbReference type="Pfam" id="PF20172">
    <property type="entry name" value="DUF6538"/>
    <property type="match status" value="1"/>
</dbReference>
<organism evidence="5 6">
    <name type="scientific">Paraburkholderia translucens</name>
    <dbReference type="NCBI Taxonomy" id="2886945"/>
    <lineage>
        <taxon>Bacteria</taxon>
        <taxon>Pseudomonadati</taxon>
        <taxon>Pseudomonadota</taxon>
        <taxon>Betaproteobacteria</taxon>
        <taxon>Burkholderiales</taxon>
        <taxon>Burkholderiaceae</taxon>
        <taxon>Paraburkholderia</taxon>
    </lineage>
</organism>
<feature type="region of interest" description="Disordered" evidence="3">
    <location>
        <begin position="210"/>
        <end position="246"/>
    </location>
</feature>
<dbReference type="Pfam" id="PF13102">
    <property type="entry name" value="Phage_int_SAM_5"/>
    <property type="match status" value="1"/>
</dbReference>
<dbReference type="Gene3D" id="1.10.150.130">
    <property type="match status" value="1"/>
</dbReference>
<feature type="compositionally biased region" description="Basic and acidic residues" evidence="3">
    <location>
        <begin position="235"/>
        <end position="246"/>
    </location>
</feature>
<dbReference type="Gene3D" id="1.10.443.10">
    <property type="entry name" value="Intergrase catalytic core"/>
    <property type="match status" value="1"/>
</dbReference>
<dbReference type="Proteomes" id="UP001430614">
    <property type="component" value="Unassembled WGS sequence"/>
</dbReference>
<dbReference type="InterPro" id="IPR013762">
    <property type="entry name" value="Integrase-like_cat_sf"/>
</dbReference>
<dbReference type="InterPro" id="IPR010998">
    <property type="entry name" value="Integrase_recombinase_N"/>
</dbReference>
<dbReference type="SUPFAM" id="SSF56349">
    <property type="entry name" value="DNA breaking-rejoining enzymes"/>
    <property type="match status" value="1"/>
</dbReference>
<comment type="caution">
    <text evidence="5">The sequence shown here is derived from an EMBL/GenBank/DDBJ whole genome shotgun (WGS) entry which is preliminary data.</text>
</comment>
<proteinExistence type="predicted"/>
<dbReference type="InterPro" id="IPR011010">
    <property type="entry name" value="DNA_brk_join_enz"/>
</dbReference>